<reference evidence="2 3" key="1">
    <citation type="journal article" date="2019" name="Nat. Ecol. Evol.">
        <title>Megaphylogeny resolves global patterns of mushroom evolution.</title>
        <authorList>
            <person name="Varga T."/>
            <person name="Krizsan K."/>
            <person name="Foldi C."/>
            <person name="Dima B."/>
            <person name="Sanchez-Garcia M."/>
            <person name="Sanchez-Ramirez S."/>
            <person name="Szollosi G.J."/>
            <person name="Szarkandi J.G."/>
            <person name="Papp V."/>
            <person name="Albert L."/>
            <person name="Andreopoulos W."/>
            <person name="Angelini C."/>
            <person name="Antonin V."/>
            <person name="Barry K.W."/>
            <person name="Bougher N.L."/>
            <person name="Buchanan P."/>
            <person name="Buyck B."/>
            <person name="Bense V."/>
            <person name="Catcheside P."/>
            <person name="Chovatia M."/>
            <person name="Cooper J."/>
            <person name="Damon W."/>
            <person name="Desjardin D."/>
            <person name="Finy P."/>
            <person name="Geml J."/>
            <person name="Haridas S."/>
            <person name="Hughes K."/>
            <person name="Justo A."/>
            <person name="Karasinski D."/>
            <person name="Kautmanova I."/>
            <person name="Kiss B."/>
            <person name="Kocsube S."/>
            <person name="Kotiranta H."/>
            <person name="LaButti K.M."/>
            <person name="Lechner B.E."/>
            <person name="Liimatainen K."/>
            <person name="Lipzen A."/>
            <person name="Lukacs Z."/>
            <person name="Mihaltcheva S."/>
            <person name="Morgado L.N."/>
            <person name="Niskanen T."/>
            <person name="Noordeloos M.E."/>
            <person name="Ohm R.A."/>
            <person name="Ortiz-Santana B."/>
            <person name="Ovrebo C."/>
            <person name="Racz N."/>
            <person name="Riley R."/>
            <person name="Savchenko A."/>
            <person name="Shiryaev A."/>
            <person name="Soop K."/>
            <person name="Spirin V."/>
            <person name="Szebenyi C."/>
            <person name="Tomsovsky M."/>
            <person name="Tulloss R.E."/>
            <person name="Uehling J."/>
            <person name="Grigoriev I.V."/>
            <person name="Vagvolgyi C."/>
            <person name="Papp T."/>
            <person name="Martin F.M."/>
            <person name="Miettinen O."/>
            <person name="Hibbett D.S."/>
            <person name="Nagy L.G."/>
        </authorList>
    </citation>
    <scope>NUCLEOTIDE SEQUENCE [LARGE SCALE GENOMIC DNA]</scope>
    <source>
        <strain evidence="2 3">FP101781</strain>
    </source>
</reference>
<sequence>MLSSPLSRTTSALSQFSSCELSDALIKLSVPHGGHIPDIHSVSPGNVCSPAYTVKMVLTSDTEAPKLTGGHFVDQAKEGYVVVIDAPLEAKSAVWGGLMSAGAIARGATGVVISGNCRDIGEHRDLGFPVYSRSHSTLGQSPFTRPSEVNIPVTIQPQYSASGSLDSAGLFPAVTVNPRDWIVADQDGVVCVPQELEEQVIELAQKGRAVDELCMRDIKAGKGVQASFKLHRGK</sequence>
<proteinExistence type="predicted"/>
<dbReference type="STRING" id="71717.A0A4Y7TXN5"/>
<keyword evidence="1" id="KW-0479">Metal-binding</keyword>
<comment type="cofactor">
    <cofactor evidence="1">
        <name>Mg(2+)</name>
        <dbReference type="ChEBI" id="CHEBI:18420"/>
    </cofactor>
</comment>
<keyword evidence="1" id="KW-0460">Magnesium</keyword>
<dbReference type="GO" id="GO:0047443">
    <property type="term" value="F:4-hydroxy-4-methyl-2-oxoglutarate aldolase activity"/>
    <property type="evidence" value="ECO:0007669"/>
    <property type="project" value="TreeGrafter"/>
</dbReference>
<dbReference type="PANTHER" id="PTHR33254">
    <property type="entry name" value="4-HYDROXY-4-METHYL-2-OXOGLUTARATE ALDOLASE 3-RELATED"/>
    <property type="match status" value="1"/>
</dbReference>
<dbReference type="SUPFAM" id="SSF89562">
    <property type="entry name" value="RraA-like"/>
    <property type="match status" value="1"/>
</dbReference>
<dbReference type="Gene3D" id="3.50.30.40">
    <property type="entry name" value="Ribonuclease E inhibitor RraA/RraA-like"/>
    <property type="match status" value="1"/>
</dbReference>
<comment type="caution">
    <text evidence="2">The sequence shown here is derived from an EMBL/GenBank/DDBJ whole genome shotgun (WGS) entry which is preliminary data.</text>
</comment>
<dbReference type="InterPro" id="IPR005493">
    <property type="entry name" value="RraA/RraA-like"/>
</dbReference>
<keyword evidence="3" id="KW-1185">Reference proteome</keyword>
<dbReference type="CDD" id="cd16841">
    <property type="entry name" value="RraA_family"/>
    <property type="match status" value="1"/>
</dbReference>
<evidence type="ECO:0000313" key="3">
    <source>
        <dbReference type="Proteomes" id="UP000298030"/>
    </source>
</evidence>
<dbReference type="GO" id="GO:0046872">
    <property type="term" value="F:metal ion binding"/>
    <property type="evidence" value="ECO:0007669"/>
    <property type="project" value="UniProtKB-KW"/>
</dbReference>
<gene>
    <name evidence="2" type="ORF">FA13DRAFT_1620916</name>
</gene>
<dbReference type="AlphaFoldDB" id="A0A4Y7TXN5"/>
<name>A0A4Y7TXN5_COPMI</name>
<organism evidence="2 3">
    <name type="scientific">Coprinellus micaceus</name>
    <name type="common">Glistening ink-cap mushroom</name>
    <name type="synonym">Coprinus micaceus</name>
    <dbReference type="NCBI Taxonomy" id="71717"/>
    <lineage>
        <taxon>Eukaryota</taxon>
        <taxon>Fungi</taxon>
        <taxon>Dikarya</taxon>
        <taxon>Basidiomycota</taxon>
        <taxon>Agaricomycotina</taxon>
        <taxon>Agaricomycetes</taxon>
        <taxon>Agaricomycetidae</taxon>
        <taxon>Agaricales</taxon>
        <taxon>Agaricineae</taxon>
        <taxon>Psathyrellaceae</taxon>
        <taxon>Coprinellus</taxon>
    </lineage>
</organism>
<dbReference type="OrthoDB" id="1476984at2759"/>
<evidence type="ECO:0000256" key="1">
    <source>
        <dbReference type="PIRSR" id="PIRSR605493-1"/>
    </source>
</evidence>
<accession>A0A4Y7TXN5</accession>
<protein>
    <submittedName>
        <fullName evidence="2">RraA-like protein</fullName>
    </submittedName>
</protein>
<evidence type="ECO:0000313" key="2">
    <source>
        <dbReference type="EMBL" id="TEB38329.1"/>
    </source>
</evidence>
<dbReference type="Proteomes" id="UP000298030">
    <property type="component" value="Unassembled WGS sequence"/>
</dbReference>
<dbReference type="PANTHER" id="PTHR33254:SF4">
    <property type="entry name" value="4-HYDROXY-4-METHYL-2-OXOGLUTARATE ALDOLASE 3-RELATED"/>
    <property type="match status" value="1"/>
</dbReference>
<dbReference type="EMBL" id="QPFP01000003">
    <property type="protein sequence ID" value="TEB38329.1"/>
    <property type="molecule type" value="Genomic_DNA"/>
</dbReference>
<feature type="binding site" evidence="1">
    <location>
        <position position="119"/>
    </location>
    <ligand>
        <name>Mg(2+)</name>
        <dbReference type="ChEBI" id="CHEBI:18420"/>
    </ligand>
</feature>
<dbReference type="Pfam" id="PF03737">
    <property type="entry name" value="RraA-like"/>
    <property type="match status" value="1"/>
</dbReference>
<feature type="binding site" evidence="1">
    <location>
        <position position="118"/>
    </location>
    <ligand>
        <name>substrate</name>
    </ligand>
</feature>
<dbReference type="GO" id="GO:0008948">
    <property type="term" value="F:oxaloacetate decarboxylase activity"/>
    <property type="evidence" value="ECO:0007669"/>
    <property type="project" value="TreeGrafter"/>
</dbReference>
<dbReference type="InterPro" id="IPR036704">
    <property type="entry name" value="RraA/RraA-like_sf"/>
</dbReference>
<feature type="binding site" evidence="1">
    <location>
        <begin position="96"/>
        <end position="99"/>
    </location>
    <ligand>
        <name>substrate</name>
    </ligand>
</feature>